<evidence type="ECO:0000313" key="3">
    <source>
        <dbReference type="EMBL" id="AEK62352.1"/>
    </source>
</evidence>
<dbReference type="InterPro" id="IPR025421">
    <property type="entry name" value="DUF4148"/>
</dbReference>
<evidence type="ECO:0000256" key="2">
    <source>
        <dbReference type="SAM" id="SignalP"/>
    </source>
</evidence>
<dbReference type="AlphaFoldDB" id="G0A990"/>
<reference evidence="3 4" key="4">
    <citation type="journal article" date="2010" name="Environ. Microbiol.">
        <title>The bacterial genus Collimonas: mycophagy, weathering and other adaptive solutions to life in oligotrophic soil environments.</title>
        <authorList>
            <person name="Leveau J.H."/>
            <person name="Uroz S."/>
            <person name="de Boer W."/>
        </authorList>
    </citation>
    <scope>NUCLEOTIDE SEQUENCE [LARGE SCALE GENOMIC DNA]</scope>
    <source>
        <strain evidence="3 4">Ter331</strain>
    </source>
</reference>
<evidence type="ECO:0008006" key="5">
    <source>
        <dbReference type="Google" id="ProtNLM"/>
    </source>
</evidence>
<feature type="chain" id="PRO_5003396554" description="DUF4148 domain-containing protein" evidence="2">
    <location>
        <begin position="24"/>
        <end position="95"/>
    </location>
</feature>
<keyword evidence="4" id="KW-1185">Reference proteome</keyword>
<organism evidence="3 4">
    <name type="scientific">Collimonas fungivorans (strain Ter331)</name>
    <dbReference type="NCBI Taxonomy" id="1005048"/>
    <lineage>
        <taxon>Bacteria</taxon>
        <taxon>Pseudomonadati</taxon>
        <taxon>Pseudomonadota</taxon>
        <taxon>Betaproteobacteria</taxon>
        <taxon>Burkholderiales</taxon>
        <taxon>Oxalobacteraceae</taxon>
        <taxon>Collimonas</taxon>
    </lineage>
</organism>
<reference evidence="3 4" key="3">
    <citation type="journal article" date="2008" name="FEMS Microbiol. Ecol.">
        <title>Identification and characterization of genes underlying chitinolysis in Collimonas fungivorans Ter331.</title>
        <authorList>
            <person name="Fritsche K."/>
            <person name="de Boer W."/>
            <person name="Gerards S."/>
            <person name="van den Berg M."/>
            <person name="van Veen J.A."/>
            <person name="Leveau J.H."/>
        </authorList>
    </citation>
    <scope>NUCLEOTIDE SEQUENCE [LARGE SCALE GENOMIC DNA]</scope>
    <source>
        <strain evidence="3 4">Ter331</strain>
    </source>
</reference>
<feature type="region of interest" description="Disordered" evidence="1">
    <location>
        <begin position="52"/>
        <end position="95"/>
    </location>
</feature>
<gene>
    <name evidence="3" type="ordered locus">CFU_2525</name>
</gene>
<reference evidence="3 4" key="1">
    <citation type="journal article" date="2004" name="Environ. Microbiol.">
        <title>Phylogeny-function analysis of (meta)genomic libraries: screening for expression of ribosomal RNA genes by large-insert library fluorescent in situ hybridization (LIL-FISH).</title>
        <authorList>
            <person name="Leveau J.H."/>
            <person name="Gerards S."/>
            <person name="de Boer W."/>
            <person name="van Veen J.A."/>
        </authorList>
    </citation>
    <scope>NUCLEOTIDE SEQUENCE [LARGE SCALE GENOMIC DNA]</scope>
    <source>
        <strain evidence="3 4">Ter331</strain>
    </source>
</reference>
<dbReference type="Pfam" id="PF13663">
    <property type="entry name" value="DUF4148"/>
    <property type="match status" value="1"/>
</dbReference>
<sequence>MQMNIKQMSVVVVLLAAAGSVMAQSSAQSSAPAAGKTRAEVVRELEQARAAGQMSVADAHYPKIPAGGSKGGMAAPSKPVTDESHQKIDPVYAGH</sequence>
<dbReference type="KEGG" id="cfu:CFU_2525"/>
<name>G0A990_COLFT</name>
<protein>
    <recommendedName>
        <fullName evidence="5">DUF4148 domain-containing protein</fullName>
    </recommendedName>
</protein>
<reference evidence="3 4" key="2">
    <citation type="journal article" date="2006" name="J. Microbiol. Methods">
        <title>Genomic flank-sequencing of plasposon insertion sites for rapid identification of functional genes.</title>
        <authorList>
            <person name="Leveau J.H."/>
            <person name="Gerards S."/>
            <person name="Fritsche K."/>
            <person name="Zondag G."/>
            <person name="van Veen J.A."/>
        </authorList>
    </citation>
    <scope>NUCLEOTIDE SEQUENCE [LARGE SCALE GENOMIC DNA]</scope>
    <source>
        <strain evidence="3 4">Ter331</strain>
    </source>
</reference>
<evidence type="ECO:0000313" key="4">
    <source>
        <dbReference type="Proteomes" id="UP000008392"/>
    </source>
</evidence>
<accession>G0A990</accession>
<evidence type="ECO:0000256" key="1">
    <source>
        <dbReference type="SAM" id="MobiDB-lite"/>
    </source>
</evidence>
<reference evidence="4" key="6">
    <citation type="submission" date="2011-05" db="EMBL/GenBank/DDBJ databases">
        <title>Complete sequence of Collimonas fungivorans Ter331.</title>
        <authorList>
            <person name="Leveau J.H."/>
        </authorList>
    </citation>
    <scope>NUCLEOTIDE SEQUENCE [LARGE SCALE GENOMIC DNA]</scope>
    <source>
        <strain evidence="4">Ter331</strain>
    </source>
</reference>
<dbReference type="Proteomes" id="UP000008392">
    <property type="component" value="Chromosome"/>
</dbReference>
<dbReference type="HOGENOM" id="CLU_2463725_0_0_4"/>
<keyword evidence="2" id="KW-0732">Signal</keyword>
<feature type="signal peptide" evidence="2">
    <location>
        <begin position="1"/>
        <end position="23"/>
    </location>
</feature>
<reference evidence="3 4" key="5">
    <citation type="journal article" date="2011" name="ISME J.">
        <title>Dual transcriptional profiling of a bacterial/fungal confrontation: Collimonas fungivorans versus Aspergillus niger.</title>
        <authorList>
            <person name="Mela F."/>
            <person name="Fritsche K."/>
            <person name="de Boer W."/>
            <person name="van Veen J.A."/>
            <person name="de Graaff L.H."/>
            <person name="van den Berg M."/>
            <person name="Leveau J.H."/>
        </authorList>
    </citation>
    <scope>NUCLEOTIDE SEQUENCE [LARGE SCALE GENOMIC DNA]</scope>
    <source>
        <strain evidence="3 4">Ter331</strain>
    </source>
</reference>
<dbReference type="EMBL" id="CP002745">
    <property type="protein sequence ID" value="AEK62352.1"/>
    <property type="molecule type" value="Genomic_DNA"/>
</dbReference>
<dbReference type="STRING" id="1005048.CFU_2525"/>
<proteinExistence type="predicted"/>